<dbReference type="AlphaFoldDB" id="A0A0D2MLC1"/>
<dbReference type="Gene3D" id="3.20.20.80">
    <property type="entry name" value="Glycosidases"/>
    <property type="match status" value="1"/>
</dbReference>
<name>A0A0D2MLC1_9CHLO</name>
<protein>
    <submittedName>
        <fullName evidence="1">Uncharacterized protein</fullName>
    </submittedName>
</protein>
<dbReference type="InterPro" id="IPR052974">
    <property type="entry name" value="GH79_Enzymes"/>
</dbReference>
<dbReference type="GeneID" id="25739467"/>
<dbReference type="PANTHER" id="PTHR36183">
    <property type="entry name" value="BETA-GLUCURONIDASE"/>
    <property type="match status" value="1"/>
</dbReference>
<dbReference type="KEGG" id="mng:MNEG_6591"/>
<dbReference type="PANTHER" id="PTHR36183:SF2">
    <property type="entry name" value="BETA-GLUCURONIDASE C-TERMINAL DOMAIN-CONTAINING PROTEIN"/>
    <property type="match status" value="1"/>
</dbReference>
<proteinExistence type="predicted"/>
<dbReference type="RefSeq" id="XP_013900386.1">
    <property type="nucleotide sequence ID" value="XM_014044932.1"/>
</dbReference>
<dbReference type="Proteomes" id="UP000054498">
    <property type="component" value="Unassembled WGS sequence"/>
</dbReference>
<evidence type="ECO:0000313" key="1">
    <source>
        <dbReference type="EMBL" id="KIZ01367.1"/>
    </source>
</evidence>
<dbReference type="InterPro" id="IPR017853">
    <property type="entry name" value="GH"/>
</dbReference>
<keyword evidence="2" id="KW-1185">Reference proteome</keyword>
<gene>
    <name evidence="1" type="ORF">MNEG_6591</name>
</gene>
<organism evidence="1 2">
    <name type="scientific">Monoraphidium neglectum</name>
    <dbReference type="NCBI Taxonomy" id="145388"/>
    <lineage>
        <taxon>Eukaryota</taxon>
        <taxon>Viridiplantae</taxon>
        <taxon>Chlorophyta</taxon>
        <taxon>core chlorophytes</taxon>
        <taxon>Chlorophyceae</taxon>
        <taxon>CS clade</taxon>
        <taxon>Sphaeropleales</taxon>
        <taxon>Selenastraceae</taxon>
        <taxon>Monoraphidium</taxon>
    </lineage>
</organism>
<dbReference type="OrthoDB" id="2796951at2759"/>
<accession>A0A0D2MLC1</accession>
<reference evidence="1 2" key="1">
    <citation type="journal article" date="2013" name="BMC Genomics">
        <title>Reconstruction of the lipid metabolism for the microalga Monoraphidium neglectum from its genome sequence reveals characteristics suitable for biofuel production.</title>
        <authorList>
            <person name="Bogen C."/>
            <person name="Al-Dilaimi A."/>
            <person name="Albersmeier A."/>
            <person name="Wichmann J."/>
            <person name="Grundmann M."/>
            <person name="Rupp O."/>
            <person name="Lauersen K.J."/>
            <person name="Blifernez-Klassen O."/>
            <person name="Kalinowski J."/>
            <person name="Goesmann A."/>
            <person name="Mussgnug J.H."/>
            <person name="Kruse O."/>
        </authorList>
    </citation>
    <scope>NUCLEOTIDE SEQUENCE [LARGE SCALE GENOMIC DNA]</scope>
    <source>
        <strain evidence="1 2">SAG 48.87</strain>
    </source>
</reference>
<evidence type="ECO:0000313" key="2">
    <source>
        <dbReference type="Proteomes" id="UP000054498"/>
    </source>
</evidence>
<sequence>MPAPNFYNNKTSRSWRGETVTASGEVYVECCFWGDWEGHAKKLACPTPDQCAATADFAGPAWGHVYVRTSTINWFLNTSGKYVGLVTVHWYKATKETANTAATLLDDAPIKKEMANLRALVGVAAKYGKPLRVAEMNSISNSGRDGVSNVFASALWTLDAAFEVAATGAVGINLHQGAGQNLYSALIRWYDKANNVRPVGIRPVFYGMAMFQRAVGSQAQMLPAALTGQTDGLKVWPLWSAKDKLLRVVVINKRPSDALNVTLEVDKAGGFGPATVTRLLAPGPNPLEAKTGITLGGVYFDDNAVKAGKPSSEHALRVRAADGNLSWNIYMPPASAALVEMLRLF</sequence>
<dbReference type="EMBL" id="KK101303">
    <property type="protein sequence ID" value="KIZ01367.1"/>
    <property type="molecule type" value="Genomic_DNA"/>
</dbReference>
<dbReference type="SUPFAM" id="SSF51445">
    <property type="entry name" value="(Trans)glycosidases"/>
    <property type="match status" value="1"/>
</dbReference>